<protein>
    <submittedName>
        <fullName evidence="1">DUF3301 domain-containing protein</fullName>
    </submittedName>
</protein>
<dbReference type="OrthoDB" id="5959530at2"/>
<gene>
    <name evidence="1" type="ORF">EPA99_01600</name>
</gene>
<name>A0A4Q1K0I8_9GAMM</name>
<evidence type="ECO:0000313" key="2">
    <source>
        <dbReference type="Proteomes" id="UP000289784"/>
    </source>
</evidence>
<keyword evidence="2" id="KW-1185">Reference proteome</keyword>
<dbReference type="Proteomes" id="UP000289784">
    <property type="component" value="Unassembled WGS sequence"/>
</dbReference>
<dbReference type="Pfam" id="PF11743">
    <property type="entry name" value="DUF3301"/>
    <property type="match status" value="1"/>
</dbReference>
<dbReference type="RefSeq" id="WP_129469431.1">
    <property type="nucleotide sequence ID" value="NZ_SAWZ01000001.1"/>
</dbReference>
<evidence type="ECO:0000313" key="1">
    <source>
        <dbReference type="EMBL" id="RXR08541.1"/>
    </source>
</evidence>
<dbReference type="AlphaFoldDB" id="A0A4Q1K0I8"/>
<sequence length="111" mass="12303">MPELILIMIACAAGYAWWNASRAASERATQVGRNACRNAGVILLDESVHATGLRLRRNEDGRLGVERNFRFDYSYDGVERHTGRMVLRGDALVSFIGPVGSTAQVRPLVRE</sequence>
<comment type="caution">
    <text evidence="1">The sequence shown here is derived from an EMBL/GenBank/DDBJ whole genome shotgun (WGS) entry which is preliminary data.</text>
</comment>
<proteinExistence type="predicted"/>
<dbReference type="InterPro" id="IPR021732">
    <property type="entry name" value="DUF3301"/>
</dbReference>
<dbReference type="EMBL" id="SAWZ01000001">
    <property type="protein sequence ID" value="RXR08541.1"/>
    <property type="molecule type" value="Genomic_DNA"/>
</dbReference>
<reference evidence="1 2" key="1">
    <citation type="submission" date="2019-01" db="EMBL/GenBank/DDBJ databases">
        <title>Pseudoxanthomonas composti sp. nov., isolated from compost.</title>
        <authorList>
            <person name="Yang G."/>
        </authorList>
    </citation>
    <scope>NUCLEOTIDE SEQUENCE [LARGE SCALE GENOMIC DNA]</scope>
    <source>
        <strain evidence="1 2">GSS15</strain>
    </source>
</reference>
<accession>A0A4Q1K0I8</accession>
<organism evidence="1 2">
    <name type="scientific">Pseudoxanthomonas composti</name>
    <dbReference type="NCBI Taxonomy" id="2137479"/>
    <lineage>
        <taxon>Bacteria</taxon>
        <taxon>Pseudomonadati</taxon>
        <taxon>Pseudomonadota</taxon>
        <taxon>Gammaproteobacteria</taxon>
        <taxon>Lysobacterales</taxon>
        <taxon>Lysobacteraceae</taxon>
        <taxon>Pseudoxanthomonas</taxon>
    </lineage>
</organism>